<protein>
    <submittedName>
        <fullName evidence="2">Uncharacterized protein</fullName>
    </submittedName>
</protein>
<comment type="caution">
    <text evidence="2">The sequence shown here is derived from an EMBL/GenBank/DDBJ whole genome shotgun (WGS) entry which is preliminary data.</text>
</comment>
<feature type="region of interest" description="Disordered" evidence="1">
    <location>
        <begin position="538"/>
        <end position="614"/>
    </location>
</feature>
<keyword evidence="3" id="KW-1185">Reference proteome</keyword>
<evidence type="ECO:0000313" key="2">
    <source>
        <dbReference type="EMBL" id="KAF9069086.1"/>
    </source>
</evidence>
<feature type="compositionally biased region" description="Polar residues" evidence="1">
    <location>
        <begin position="53"/>
        <end position="66"/>
    </location>
</feature>
<feature type="compositionally biased region" description="Low complexity" evidence="1">
    <location>
        <begin position="115"/>
        <end position="128"/>
    </location>
</feature>
<evidence type="ECO:0000313" key="3">
    <source>
        <dbReference type="Proteomes" id="UP000772434"/>
    </source>
</evidence>
<feature type="region of interest" description="Disordered" evidence="1">
    <location>
        <begin position="108"/>
        <end position="222"/>
    </location>
</feature>
<feature type="compositionally biased region" description="Polar residues" evidence="1">
    <location>
        <begin position="18"/>
        <end position="30"/>
    </location>
</feature>
<dbReference type="OrthoDB" id="3052310at2759"/>
<feature type="compositionally biased region" description="Low complexity" evidence="1">
    <location>
        <begin position="167"/>
        <end position="194"/>
    </location>
</feature>
<feature type="compositionally biased region" description="Polar residues" evidence="1">
    <location>
        <begin position="157"/>
        <end position="166"/>
    </location>
</feature>
<organism evidence="2 3">
    <name type="scientific">Rhodocollybia butyracea</name>
    <dbReference type="NCBI Taxonomy" id="206335"/>
    <lineage>
        <taxon>Eukaryota</taxon>
        <taxon>Fungi</taxon>
        <taxon>Dikarya</taxon>
        <taxon>Basidiomycota</taxon>
        <taxon>Agaricomycotina</taxon>
        <taxon>Agaricomycetes</taxon>
        <taxon>Agaricomycetidae</taxon>
        <taxon>Agaricales</taxon>
        <taxon>Marasmiineae</taxon>
        <taxon>Omphalotaceae</taxon>
        <taxon>Rhodocollybia</taxon>
    </lineage>
</organism>
<name>A0A9P5PTG1_9AGAR</name>
<feature type="compositionally biased region" description="Basic and acidic residues" evidence="1">
    <location>
        <begin position="727"/>
        <end position="741"/>
    </location>
</feature>
<gene>
    <name evidence="2" type="ORF">BDP27DRAFT_1421284</name>
</gene>
<feature type="compositionally biased region" description="Low complexity" evidence="1">
    <location>
        <begin position="248"/>
        <end position="270"/>
    </location>
</feature>
<feature type="region of interest" description="Disordered" evidence="1">
    <location>
        <begin position="1"/>
        <end position="66"/>
    </location>
</feature>
<feature type="compositionally biased region" description="Polar residues" evidence="1">
    <location>
        <begin position="644"/>
        <end position="655"/>
    </location>
</feature>
<feature type="compositionally biased region" description="Low complexity" evidence="1">
    <location>
        <begin position="305"/>
        <end position="320"/>
    </location>
</feature>
<dbReference type="EMBL" id="JADNRY010000054">
    <property type="protein sequence ID" value="KAF9069086.1"/>
    <property type="molecule type" value="Genomic_DNA"/>
</dbReference>
<dbReference type="Proteomes" id="UP000772434">
    <property type="component" value="Unassembled WGS sequence"/>
</dbReference>
<feature type="region of interest" description="Disordered" evidence="1">
    <location>
        <begin position="644"/>
        <end position="668"/>
    </location>
</feature>
<dbReference type="AlphaFoldDB" id="A0A9P5PTG1"/>
<proteinExistence type="predicted"/>
<evidence type="ECO:0000256" key="1">
    <source>
        <dbReference type="SAM" id="MobiDB-lite"/>
    </source>
</evidence>
<feature type="region of interest" description="Disordered" evidence="1">
    <location>
        <begin position="238"/>
        <end position="277"/>
    </location>
</feature>
<reference evidence="2" key="1">
    <citation type="submission" date="2020-11" db="EMBL/GenBank/DDBJ databases">
        <authorList>
            <consortium name="DOE Joint Genome Institute"/>
            <person name="Ahrendt S."/>
            <person name="Riley R."/>
            <person name="Andreopoulos W."/>
            <person name="Labutti K."/>
            <person name="Pangilinan J."/>
            <person name="Ruiz-Duenas F.J."/>
            <person name="Barrasa J.M."/>
            <person name="Sanchez-Garcia M."/>
            <person name="Camarero S."/>
            <person name="Miyauchi S."/>
            <person name="Serrano A."/>
            <person name="Linde D."/>
            <person name="Babiker R."/>
            <person name="Drula E."/>
            <person name="Ayuso-Fernandez I."/>
            <person name="Pacheco R."/>
            <person name="Padilla G."/>
            <person name="Ferreira P."/>
            <person name="Barriuso J."/>
            <person name="Kellner H."/>
            <person name="Castanera R."/>
            <person name="Alfaro M."/>
            <person name="Ramirez L."/>
            <person name="Pisabarro A.G."/>
            <person name="Kuo A."/>
            <person name="Tritt A."/>
            <person name="Lipzen A."/>
            <person name="He G."/>
            <person name="Yan M."/>
            <person name="Ng V."/>
            <person name="Cullen D."/>
            <person name="Martin F."/>
            <person name="Rosso M.-N."/>
            <person name="Henrissat B."/>
            <person name="Hibbett D."/>
            <person name="Martinez A.T."/>
            <person name="Grigoriev I.V."/>
        </authorList>
    </citation>
    <scope>NUCLEOTIDE SEQUENCE</scope>
    <source>
        <strain evidence="2">AH 40177</strain>
    </source>
</reference>
<feature type="region of interest" description="Disordered" evidence="1">
    <location>
        <begin position="715"/>
        <end position="741"/>
    </location>
</feature>
<feature type="region of interest" description="Disordered" evidence="1">
    <location>
        <begin position="289"/>
        <end position="332"/>
    </location>
</feature>
<accession>A0A9P5PTG1</accession>
<sequence length="771" mass="83331">MPTFRSPSPALPGAWPSTYPTPSASISNSMHLDITEKLASRPASVHSAEATLPPSTTFGSTPSQDSQLTRFTPVCPYLILYKSLTEKSVQTPSSNSISALGNITANTSTSTFEDSVPNNSSKSVPSTSETYIRQLPSPETSPDSNHLVYTVTRRVRSTSQSNIAQDESSFISHNSESSSIQNFSSSPETSSPRSLATESSGLGSPLSPMIFVSPATSNRTPPAIRRIREAAAQTYSFTSDEGADYDESGLLRLGSPSLRTSLSSSSPSPRSQRRQEVSVVIVSPMSEEFSSTEELQGSPRPHLTSLSFSGSINLNGSSSGAMPSNEDTEQSPPWTLALTGSSESELSPPLSAFTTSPISVSGHSISPSTSLRAQLENPRLTQVVTFPSPTTLISAQSSSPVEDINFVETNAAEYAAAVMVSSWGSSALRIEPIGSEISRLARNESEGETEMQDRRTVVTSNHPWQKRGILSKVKRIGAKVKQFLQGKPKERLKIEVSSSRRTTNLPVLEIGRENLSVQPTPPILELELGSVNLAIPHRLPSSSGAHPRLRKPRPSLTTQTYSPAAEDRSYPQDTNSSGPPEPADDIRRVIEVTPHSCSPDEPPASQDPATPPMEELQQQLEAYSRPKTLDEIKNKRRLSLSAISNHLASPSGSSRPPTPIAARQRRPRPVSALVLPSIRPRRHKLSVSWSIALEFHRQMGVTRTVRVCVPEVDSESFNSGTATGPRADTRSTTRTNERDRNRFSLSTLSSFAAGLVDHGSWAKFDTRRGDS</sequence>